<accession>A0A916UCE5</accession>
<sequence length="608" mass="64865">MHAVAHRKTYVAAIALAIIATVIPPAGAQSTPANTAIADIQGAGHGSPLVGQDVSGVTGIVTGQANNGFWMQDPVGDGADATSEGIFVFLGRNPELPNVGDEVAVSGTVSEYRPGNIATNLTITQLSQPNVDVVSSNNELPAPVLIGPGGRVPPAQNIAGESAFDVEKNALDFYASLESMRVQVDSPEVVGPTNRFGEIVVIPAGGDESLVRTPNGGVVYAYDRPNAMRLHLDDRLLTDPPMPSANVGDTLDGSVVGIVDYSFGNFKVQVSDVPTVNPGAAARTATRPQEADELSVASFNVENLHPGDPAEKFERLAGAIVDNLASPDIIALAEVQDNSGPANNGVVAADHTLARLRDEIRTAGGPEYQWRQIDPEDGEDGGQPGGNIRVVFFYRTDRGVEFVDRGTATATTGVAINDVDGRPELSTSPGRIAPTDEAWTSSRKPLVGEFVFREQTYFVVGNHFSSKGGDQPLFGRYQPPQRFSEQKRHAQAQLVADFTSEVMSIDPEARIIVAGDINDFEFSRTTELLEDGGAMTALMKTLPEGERYSYVYQGNAQVLDQILVSRALVEAPPCGDNPAWEYEPLRLNVDFADQISDHDPQILRLRAC</sequence>
<dbReference type="Proteomes" id="UP000641514">
    <property type="component" value="Unassembled WGS sequence"/>
</dbReference>
<protein>
    <recommendedName>
        <fullName evidence="2">Endonuclease/exonuclease/phosphatase domain-containing protein</fullName>
    </recommendedName>
</protein>
<dbReference type="CDD" id="cd04486">
    <property type="entry name" value="YhcR_OBF_like"/>
    <property type="match status" value="1"/>
</dbReference>
<evidence type="ECO:0000313" key="3">
    <source>
        <dbReference type="EMBL" id="GGC67853.1"/>
    </source>
</evidence>
<dbReference type="InterPro" id="IPR036691">
    <property type="entry name" value="Endo/exonu/phosph_ase_sf"/>
</dbReference>
<comment type="caution">
    <text evidence="3">The sequence shown here is derived from an EMBL/GenBank/DDBJ whole genome shotgun (WGS) entry which is preliminary data.</text>
</comment>
<evidence type="ECO:0000313" key="4">
    <source>
        <dbReference type="Proteomes" id="UP000641514"/>
    </source>
</evidence>
<keyword evidence="4" id="KW-1185">Reference proteome</keyword>
<dbReference type="SUPFAM" id="SSF56219">
    <property type="entry name" value="DNase I-like"/>
    <property type="match status" value="1"/>
</dbReference>
<name>A0A916UCE5_9ACTN</name>
<dbReference type="EMBL" id="BMJH01000002">
    <property type="protein sequence ID" value="GGC67853.1"/>
    <property type="molecule type" value="Genomic_DNA"/>
</dbReference>
<dbReference type="Gene3D" id="3.60.10.10">
    <property type="entry name" value="Endonuclease/exonuclease/phosphatase"/>
    <property type="match status" value="1"/>
</dbReference>
<feature type="domain" description="Endonuclease/exonuclease/phosphatase" evidence="2">
    <location>
        <begin position="297"/>
        <end position="598"/>
    </location>
</feature>
<reference evidence="3" key="1">
    <citation type="journal article" date="2014" name="Int. J. Syst. Evol. Microbiol.">
        <title>Complete genome sequence of Corynebacterium casei LMG S-19264T (=DSM 44701T), isolated from a smear-ripened cheese.</title>
        <authorList>
            <consortium name="US DOE Joint Genome Institute (JGI-PGF)"/>
            <person name="Walter F."/>
            <person name="Albersmeier A."/>
            <person name="Kalinowski J."/>
            <person name="Ruckert C."/>
        </authorList>
    </citation>
    <scope>NUCLEOTIDE SEQUENCE</scope>
    <source>
        <strain evidence="3">CGMCC 1.15478</strain>
    </source>
</reference>
<proteinExistence type="predicted"/>
<dbReference type="PANTHER" id="PTHR42834">
    <property type="entry name" value="ENDONUCLEASE/EXONUCLEASE/PHOSPHATASE FAMILY PROTEIN (AFU_ORTHOLOGUE AFUA_3G09210)"/>
    <property type="match status" value="1"/>
</dbReference>
<dbReference type="InterPro" id="IPR005135">
    <property type="entry name" value="Endo/exonuclease/phosphatase"/>
</dbReference>
<dbReference type="GO" id="GO:0003824">
    <property type="term" value="F:catalytic activity"/>
    <property type="evidence" value="ECO:0007669"/>
    <property type="project" value="InterPro"/>
</dbReference>
<dbReference type="RefSeq" id="WP_188674098.1">
    <property type="nucleotide sequence ID" value="NZ_BMJH01000002.1"/>
</dbReference>
<dbReference type="PANTHER" id="PTHR42834:SF1">
    <property type="entry name" value="ENDONUCLEASE_EXONUCLEASE_PHOSPHATASE FAMILY PROTEIN (AFU_ORTHOLOGUE AFUA_3G09210)"/>
    <property type="match status" value="1"/>
</dbReference>
<organism evidence="3 4">
    <name type="scientific">Hoyosella rhizosphaerae</name>
    <dbReference type="NCBI Taxonomy" id="1755582"/>
    <lineage>
        <taxon>Bacteria</taxon>
        <taxon>Bacillati</taxon>
        <taxon>Actinomycetota</taxon>
        <taxon>Actinomycetes</taxon>
        <taxon>Mycobacteriales</taxon>
        <taxon>Hoyosellaceae</taxon>
        <taxon>Hoyosella</taxon>
    </lineage>
</organism>
<dbReference type="AlphaFoldDB" id="A0A916UCE5"/>
<dbReference type="Pfam" id="PF03372">
    <property type="entry name" value="Exo_endo_phos"/>
    <property type="match status" value="1"/>
</dbReference>
<feature type="chain" id="PRO_5037908418" description="Endonuclease/exonuclease/phosphatase domain-containing protein" evidence="1">
    <location>
        <begin position="29"/>
        <end position="608"/>
    </location>
</feature>
<gene>
    <name evidence="3" type="ORF">GCM10011410_20710</name>
</gene>
<keyword evidence="1" id="KW-0732">Signal</keyword>
<evidence type="ECO:0000259" key="2">
    <source>
        <dbReference type="Pfam" id="PF03372"/>
    </source>
</evidence>
<feature type="signal peptide" evidence="1">
    <location>
        <begin position="1"/>
        <end position="28"/>
    </location>
</feature>
<reference evidence="3" key="2">
    <citation type="submission" date="2020-09" db="EMBL/GenBank/DDBJ databases">
        <authorList>
            <person name="Sun Q."/>
            <person name="Zhou Y."/>
        </authorList>
    </citation>
    <scope>NUCLEOTIDE SEQUENCE</scope>
    <source>
        <strain evidence="3">CGMCC 1.15478</strain>
    </source>
</reference>
<evidence type="ECO:0000256" key="1">
    <source>
        <dbReference type="SAM" id="SignalP"/>
    </source>
</evidence>